<dbReference type="GO" id="GO:0020037">
    <property type="term" value="F:heme binding"/>
    <property type="evidence" value="ECO:0007669"/>
    <property type="project" value="InterPro"/>
</dbReference>
<evidence type="ECO:0000256" key="1">
    <source>
        <dbReference type="ARBA" id="ARBA00022617"/>
    </source>
</evidence>
<keyword evidence="2 4" id="KW-0479">Metal-binding</keyword>
<proteinExistence type="predicted"/>
<evidence type="ECO:0000256" key="4">
    <source>
        <dbReference type="PROSITE-ProRule" id="PRU00433"/>
    </source>
</evidence>
<feature type="domain" description="Cytochrome c" evidence="7">
    <location>
        <begin position="331"/>
        <end position="463"/>
    </location>
</feature>
<evidence type="ECO:0000313" key="8">
    <source>
        <dbReference type="EMBL" id="KFN51064.1"/>
    </source>
</evidence>
<dbReference type="RefSeq" id="WP_051239693.1">
    <property type="nucleotide sequence ID" value="NZ_AUFF01000003.1"/>
</dbReference>
<protein>
    <recommendedName>
        <fullName evidence="7">Cytochrome c domain-containing protein</fullName>
    </recommendedName>
</protein>
<feature type="region of interest" description="Disordered" evidence="5">
    <location>
        <begin position="128"/>
        <end position="149"/>
    </location>
</feature>
<dbReference type="InterPro" id="IPR036909">
    <property type="entry name" value="Cyt_c-like_dom_sf"/>
</dbReference>
<keyword evidence="6" id="KW-0732">Signal</keyword>
<dbReference type="GO" id="GO:0004130">
    <property type="term" value="F:cytochrome-c peroxidase activity"/>
    <property type="evidence" value="ECO:0007669"/>
    <property type="project" value="TreeGrafter"/>
</dbReference>
<dbReference type="GO" id="GO:0046872">
    <property type="term" value="F:metal ion binding"/>
    <property type="evidence" value="ECO:0007669"/>
    <property type="project" value="UniProtKB-KW"/>
</dbReference>
<dbReference type="Gene3D" id="1.10.760.10">
    <property type="entry name" value="Cytochrome c-like domain"/>
    <property type="match status" value="1"/>
</dbReference>
<dbReference type="AlphaFoldDB" id="A0A091BJU2"/>
<dbReference type="Proteomes" id="UP000029391">
    <property type="component" value="Unassembled WGS sequence"/>
</dbReference>
<dbReference type="SUPFAM" id="SSF46626">
    <property type="entry name" value="Cytochrome c"/>
    <property type="match status" value="1"/>
</dbReference>
<dbReference type="eggNOG" id="COG3488">
    <property type="taxonomic scope" value="Bacteria"/>
</dbReference>
<dbReference type="InterPro" id="IPR009056">
    <property type="entry name" value="Cyt_c-like_dom"/>
</dbReference>
<gene>
    <name evidence="8" type="ORF">P873_03970</name>
</gene>
<evidence type="ECO:0000256" key="2">
    <source>
        <dbReference type="ARBA" id="ARBA00022723"/>
    </source>
</evidence>
<name>A0A091BJU2_9GAMM</name>
<dbReference type="PROSITE" id="PS51007">
    <property type="entry name" value="CYTC"/>
    <property type="match status" value="1"/>
</dbReference>
<dbReference type="InterPro" id="IPR010538">
    <property type="entry name" value="DHOR"/>
</dbReference>
<keyword evidence="1 4" id="KW-0349">Heme</keyword>
<feature type="chain" id="PRO_5001869866" description="Cytochrome c domain-containing protein" evidence="6">
    <location>
        <begin position="23"/>
        <end position="463"/>
    </location>
</feature>
<dbReference type="PIRSF" id="PIRSF028099">
    <property type="entry name" value="DUF1111"/>
    <property type="match status" value="1"/>
</dbReference>
<dbReference type="PANTHER" id="PTHR30600">
    <property type="entry name" value="CYTOCHROME C PEROXIDASE-RELATED"/>
    <property type="match status" value="1"/>
</dbReference>
<evidence type="ECO:0000313" key="9">
    <source>
        <dbReference type="Proteomes" id="UP000029391"/>
    </source>
</evidence>
<evidence type="ECO:0000256" key="6">
    <source>
        <dbReference type="SAM" id="SignalP"/>
    </source>
</evidence>
<accession>A0A091BJU2</accession>
<organism evidence="8 9">
    <name type="scientific">Arenimonas composti TR7-09 = DSM 18010</name>
    <dbReference type="NCBI Taxonomy" id="1121013"/>
    <lineage>
        <taxon>Bacteria</taxon>
        <taxon>Pseudomonadati</taxon>
        <taxon>Pseudomonadota</taxon>
        <taxon>Gammaproteobacteria</taxon>
        <taxon>Lysobacterales</taxon>
        <taxon>Lysobacteraceae</taxon>
        <taxon>Arenimonas</taxon>
    </lineage>
</organism>
<dbReference type="Pfam" id="PF06537">
    <property type="entry name" value="DHOR"/>
    <property type="match status" value="1"/>
</dbReference>
<dbReference type="EMBL" id="AWXU01000009">
    <property type="protein sequence ID" value="KFN51064.1"/>
    <property type="molecule type" value="Genomic_DNA"/>
</dbReference>
<dbReference type="InterPro" id="IPR051395">
    <property type="entry name" value="Cytochrome_c_Peroxidase/MauG"/>
</dbReference>
<evidence type="ECO:0000256" key="3">
    <source>
        <dbReference type="ARBA" id="ARBA00023004"/>
    </source>
</evidence>
<reference evidence="8 9" key="1">
    <citation type="submission" date="2013-09" db="EMBL/GenBank/DDBJ databases">
        <title>Genome sequencing of Arenimonas composti.</title>
        <authorList>
            <person name="Chen F."/>
            <person name="Wang G."/>
        </authorList>
    </citation>
    <scope>NUCLEOTIDE SEQUENCE [LARGE SCALE GENOMIC DNA]</scope>
    <source>
        <strain evidence="8 9">TR7-09</strain>
    </source>
</reference>
<comment type="caution">
    <text evidence="8">The sequence shown here is derived from an EMBL/GenBank/DDBJ whole genome shotgun (WGS) entry which is preliminary data.</text>
</comment>
<evidence type="ECO:0000256" key="5">
    <source>
        <dbReference type="SAM" id="MobiDB-lite"/>
    </source>
</evidence>
<evidence type="ECO:0000259" key="7">
    <source>
        <dbReference type="PROSITE" id="PS51007"/>
    </source>
</evidence>
<keyword evidence="3 4" id="KW-0408">Iron</keyword>
<dbReference type="STRING" id="1121013.GCA_000426365_01381"/>
<sequence>MNPRSPTGPLAGLLLAAGLGLAAVGSADDGIVVPAGGALTRALDNREAFTRPAPNLTPQELRDFNFGNRIFNTNWAVAPGSVDAFDGLGPLFNRVSCSGCHLRDGRGRPPVEGEDELLSMLVRVSVPGVDEHGGPRPHPTYGDQISDRGIPGVPAEARVRIAWREVPGTYPDGTPYSLRAPDVHLEDFAYGDPGTLLISPRVAPAMPGMGLLEAIPEADILAREDPDDRDGDGISGRANRVWNPVSGRIEPGRFGWKANAATVLAQSAAAAHGDMGLSSRIFPDENCGAGQDACAAAMRGDAPDLRDAHLDKLVFYMQVLAVPARRSGDAGKNARGEQLFARIGCAACHVPLQRTSEDAVPHHVAGQAFMPYTDLLLHDMGEGLADGRPDFAASGSEWRTAPLWGLGLVPTTNGHSFYLHDGRARSLEEAILWHGGESAAAQQRFQQLSGEERAALLSFLESL</sequence>
<feature type="signal peptide" evidence="6">
    <location>
        <begin position="1"/>
        <end position="22"/>
    </location>
</feature>
<keyword evidence="9" id="KW-1185">Reference proteome</keyword>
<dbReference type="PANTHER" id="PTHR30600:SF4">
    <property type="entry name" value="CYTOCHROME C DOMAIN-CONTAINING PROTEIN"/>
    <property type="match status" value="1"/>
</dbReference>
<dbReference type="OrthoDB" id="9805202at2"/>
<dbReference type="GO" id="GO:0009055">
    <property type="term" value="F:electron transfer activity"/>
    <property type="evidence" value="ECO:0007669"/>
    <property type="project" value="InterPro"/>
</dbReference>